<accession>A0A2P6SBM6</accession>
<evidence type="ECO:0000313" key="2">
    <source>
        <dbReference type="EMBL" id="PRQ56077.1"/>
    </source>
</evidence>
<proteinExistence type="predicted"/>
<dbReference type="Pfam" id="PF13963">
    <property type="entry name" value="Transpos_assoc"/>
    <property type="match status" value="1"/>
</dbReference>
<dbReference type="AlphaFoldDB" id="A0A2P6SBM6"/>
<evidence type="ECO:0000313" key="3">
    <source>
        <dbReference type="Proteomes" id="UP000238479"/>
    </source>
</evidence>
<protein>
    <submittedName>
        <fullName evidence="2">Putative Transposase-associated domain-containing protein</fullName>
    </submittedName>
</protein>
<comment type="caution">
    <text evidence="2">The sequence shown here is derived from an EMBL/GenBank/DDBJ whole genome shotgun (WGS) entry which is preliminary data.</text>
</comment>
<keyword evidence="3" id="KW-1185">Reference proteome</keyword>
<gene>
    <name evidence="2" type="ORF">RchiOBHm_Chr1g0331761</name>
</gene>
<sequence length="130" mass="15030">MDRAWIKMDRRSHEYEVGVDMFLDFVSRHASDPNQIRCPCLDCGNVKPGTIRTIKDHLFCIGIINTYDVWYYHGEDVPSSSSTNVKSSNYKEDHFRDNTVEMVQAAHELVIQKSLSSYLLMLRNQSTLVV</sequence>
<organism evidence="2 3">
    <name type="scientific">Rosa chinensis</name>
    <name type="common">China rose</name>
    <dbReference type="NCBI Taxonomy" id="74649"/>
    <lineage>
        <taxon>Eukaryota</taxon>
        <taxon>Viridiplantae</taxon>
        <taxon>Streptophyta</taxon>
        <taxon>Embryophyta</taxon>
        <taxon>Tracheophyta</taxon>
        <taxon>Spermatophyta</taxon>
        <taxon>Magnoliopsida</taxon>
        <taxon>eudicotyledons</taxon>
        <taxon>Gunneridae</taxon>
        <taxon>Pentapetalae</taxon>
        <taxon>rosids</taxon>
        <taxon>fabids</taxon>
        <taxon>Rosales</taxon>
        <taxon>Rosaceae</taxon>
        <taxon>Rosoideae</taxon>
        <taxon>Rosoideae incertae sedis</taxon>
        <taxon>Rosa</taxon>
    </lineage>
</organism>
<dbReference type="EMBL" id="PDCK01000039">
    <property type="protein sequence ID" value="PRQ56077.1"/>
    <property type="molecule type" value="Genomic_DNA"/>
</dbReference>
<reference evidence="2 3" key="1">
    <citation type="journal article" date="2018" name="Nat. Genet.">
        <title>The Rosa genome provides new insights in the design of modern roses.</title>
        <authorList>
            <person name="Bendahmane M."/>
        </authorList>
    </citation>
    <scope>NUCLEOTIDE SEQUENCE [LARGE SCALE GENOMIC DNA]</scope>
    <source>
        <strain evidence="3">cv. Old Blush</strain>
    </source>
</reference>
<dbReference type="OMA" id="YEFAIVI"/>
<dbReference type="Gramene" id="PRQ56077">
    <property type="protein sequence ID" value="PRQ56077"/>
    <property type="gene ID" value="RchiOBHm_Chr1g0331761"/>
</dbReference>
<dbReference type="Proteomes" id="UP000238479">
    <property type="component" value="Chromosome 1"/>
</dbReference>
<dbReference type="InterPro" id="IPR029480">
    <property type="entry name" value="Transpos_assoc"/>
</dbReference>
<feature type="domain" description="Transposase-associated" evidence="1">
    <location>
        <begin position="3"/>
        <end position="75"/>
    </location>
</feature>
<evidence type="ECO:0000259" key="1">
    <source>
        <dbReference type="Pfam" id="PF13963"/>
    </source>
</evidence>
<name>A0A2P6SBM6_ROSCH</name>